<dbReference type="Pfam" id="PF14770">
    <property type="entry name" value="TMEM18"/>
    <property type="match status" value="1"/>
</dbReference>
<dbReference type="Proteomes" id="UP000812440">
    <property type="component" value="Chromosome 5"/>
</dbReference>
<dbReference type="EMBL" id="JAACNH010000004">
    <property type="protein sequence ID" value="KAG8445587.1"/>
    <property type="molecule type" value="Genomic_DNA"/>
</dbReference>
<keyword evidence="6" id="KW-0175">Coiled coil</keyword>
<proteinExistence type="inferred from homology"/>
<evidence type="ECO:0000256" key="8">
    <source>
        <dbReference type="ARBA" id="ARBA00023136"/>
    </source>
</evidence>
<keyword evidence="4 10" id="KW-0812">Transmembrane</keyword>
<reference evidence="11" key="1">
    <citation type="thesis" date="2020" institute="ProQuest LLC" country="789 East Eisenhower Parkway, Ann Arbor, MI, USA">
        <title>Comparative Genomics and Chromosome Evolution.</title>
        <authorList>
            <person name="Mudd A.B."/>
        </authorList>
    </citation>
    <scope>NUCLEOTIDE SEQUENCE</scope>
    <source>
        <strain evidence="11">Female2</strain>
        <tissue evidence="11">Blood</tissue>
    </source>
</reference>
<keyword evidence="8 10" id="KW-0472">Membrane</keyword>
<evidence type="ECO:0000256" key="10">
    <source>
        <dbReference type="SAM" id="Phobius"/>
    </source>
</evidence>
<dbReference type="AlphaFoldDB" id="A0A8T2JQB0"/>
<evidence type="ECO:0000256" key="5">
    <source>
        <dbReference type="ARBA" id="ARBA00022989"/>
    </source>
</evidence>
<keyword evidence="7" id="KW-0238">DNA-binding</keyword>
<keyword evidence="5 10" id="KW-1133">Transmembrane helix</keyword>
<evidence type="ECO:0000256" key="2">
    <source>
        <dbReference type="ARBA" id="ARBA00009971"/>
    </source>
</evidence>
<comment type="similarity">
    <text evidence="2">Belongs to the TMEM18 family.</text>
</comment>
<dbReference type="PANTHER" id="PTHR22593">
    <property type="entry name" value="TRANSMEMBRANE PROTEIN 18"/>
    <property type="match status" value="1"/>
</dbReference>
<dbReference type="PANTHER" id="PTHR22593:SF2">
    <property type="entry name" value="TRANSMEMBRANE PROTEIN 18"/>
    <property type="match status" value="1"/>
</dbReference>
<accession>A0A8T2JQB0</accession>
<evidence type="ECO:0000256" key="9">
    <source>
        <dbReference type="ARBA" id="ARBA00023242"/>
    </source>
</evidence>
<gene>
    <name evidence="11" type="ORF">GDO86_010384</name>
</gene>
<dbReference type="InterPro" id="IPR026721">
    <property type="entry name" value="TMEM18"/>
</dbReference>
<comment type="caution">
    <text evidence="11">The sequence shown here is derived from an EMBL/GenBank/DDBJ whole genome shotgun (WGS) entry which is preliminary data.</text>
</comment>
<sequence length="130" mass="15156">MSFILLSKPIDWTEPWLIGLLIFHVLCFVVTCFSFKCYKIQIGLFLLMVALVGCAEYINEAAAMNWRTFSKEQYFDSNGMFISFVFSGPLLFNTIIIVIHWVYKTLSAMTELKTLHQKRKDAAEKRKKKE</sequence>
<evidence type="ECO:0000313" key="11">
    <source>
        <dbReference type="EMBL" id="KAG8445587.1"/>
    </source>
</evidence>
<comment type="subcellular location">
    <subcellularLocation>
        <location evidence="1">Nucleus membrane</location>
        <topology evidence="1">Multi-pass membrane protein</topology>
    </subcellularLocation>
</comment>
<keyword evidence="12" id="KW-1185">Reference proteome</keyword>
<feature type="transmembrane region" description="Helical" evidence="10">
    <location>
        <begin position="79"/>
        <end position="103"/>
    </location>
</feature>
<organism evidence="11 12">
    <name type="scientific">Hymenochirus boettgeri</name>
    <name type="common">Congo dwarf clawed frog</name>
    <dbReference type="NCBI Taxonomy" id="247094"/>
    <lineage>
        <taxon>Eukaryota</taxon>
        <taxon>Metazoa</taxon>
        <taxon>Chordata</taxon>
        <taxon>Craniata</taxon>
        <taxon>Vertebrata</taxon>
        <taxon>Euteleostomi</taxon>
        <taxon>Amphibia</taxon>
        <taxon>Batrachia</taxon>
        <taxon>Anura</taxon>
        <taxon>Pipoidea</taxon>
        <taxon>Pipidae</taxon>
        <taxon>Pipinae</taxon>
        <taxon>Hymenochirus</taxon>
    </lineage>
</organism>
<keyword evidence="9" id="KW-0539">Nucleus</keyword>
<evidence type="ECO:0000256" key="3">
    <source>
        <dbReference type="ARBA" id="ARBA00014253"/>
    </source>
</evidence>
<feature type="transmembrane region" description="Helical" evidence="10">
    <location>
        <begin position="42"/>
        <end position="59"/>
    </location>
</feature>
<evidence type="ECO:0000256" key="7">
    <source>
        <dbReference type="ARBA" id="ARBA00023125"/>
    </source>
</evidence>
<dbReference type="GO" id="GO:0031965">
    <property type="term" value="C:nuclear membrane"/>
    <property type="evidence" value="ECO:0007669"/>
    <property type="project" value="UniProtKB-SubCell"/>
</dbReference>
<dbReference type="OrthoDB" id="411535at2759"/>
<protein>
    <recommendedName>
        <fullName evidence="3">Transmembrane protein 18</fullName>
    </recommendedName>
</protein>
<name>A0A8T2JQB0_9PIPI</name>
<feature type="transmembrane region" description="Helical" evidence="10">
    <location>
        <begin position="16"/>
        <end position="35"/>
    </location>
</feature>
<dbReference type="GO" id="GO:0003677">
    <property type="term" value="F:DNA binding"/>
    <property type="evidence" value="ECO:0007669"/>
    <property type="project" value="UniProtKB-KW"/>
</dbReference>
<evidence type="ECO:0000256" key="4">
    <source>
        <dbReference type="ARBA" id="ARBA00022692"/>
    </source>
</evidence>
<evidence type="ECO:0000313" key="12">
    <source>
        <dbReference type="Proteomes" id="UP000812440"/>
    </source>
</evidence>
<evidence type="ECO:0000256" key="1">
    <source>
        <dbReference type="ARBA" id="ARBA00004232"/>
    </source>
</evidence>
<evidence type="ECO:0000256" key="6">
    <source>
        <dbReference type="ARBA" id="ARBA00023054"/>
    </source>
</evidence>